<evidence type="ECO:0000259" key="7">
    <source>
        <dbReference type="Pfam" id="PF04129"/>
    </source>
</evidence>
<evidence type="ECO:0000256" key="4">
    <source>
        <dbReference type="ARBA" id="ARBA00022927"/>
    </source>
</evidence>
<protein>
    <submittedName>
        <fullName evidence="9">Similar to Saccharomyces cerevisiae YDR484W VPS52 Component of the GARP (Golgi-associated retrograde protein) complex</fullName>
    </submittedName>
</protein>
<accession>A0A0J9X3K9</accession>
<keyword evidence="10" id="KW-1185">Reference proteome</keyword>
<dbReference type="InterPro" id="IPR007258">
    <property type="entry name" value="Vps52"/>
</dbReference>
<comment type="subcellular location">
    <subcellularLocation>
        <location evidence="1">Golgi apparatus</location>
        <location evidence="1">trans-Golgi network</location>
    </subcellularLocation>
</comment>
<reference evidence="9" key="1">
    <citation type="submission" date="2014-03" db="EMBL/GenBank/DDBJ databases">
        <authorList>
            <person name="Casaregola S."/>
        </authorList>
    </citation>
    <scope>NUCLEOTIDE SEQUENCE [LARGE SCALE GENOMIC DNA]</scope>
    <source>
        <strain evidence="9">CLIB 918</strain>
    </source>
</reference>
<dbReference type="GO" id="GO:0042147">
    <property type="term" value="P:retrograde transport, endosome to Golgi"/>
    <property type="evidence" value="ECO:0007669"/>
    <property type="project" value="TreeGrafter"/>
</dbReference>
<dbReference type="GO" id="GO:0005829">
    <property type="term" value="C:cytosol"/>
    <property type="evidence" value="ECO:0007669"/>
    <property type="project" value="GOC"/>
</dbReference>
<dbReference type="STRING" id="1173061.A0A0J9X3K9"/>
<dbReference type="PANTHER" id="PTHR14190:SF7">
    <property type="entry name" value="VACUOLAR PROTEIN SORTING-ASSOCIATED PROTEIN 52 HOMOLOG"/>
    <property type="match status" value="1"/>
</dbReference>
<dbReference type="GO" id="GO:0006896">
    <property type="term" value="P:Golgi to vacuole transport"/>
    <property type="evidence" value="ECO:0007669"/>
    <property type="project" value="TreeGrafter"/>
</dbReference>
<name>A0A0J9X3K9_GEOCN</name>
<dbReference type="GO" id="GO:0032456">
    <property type="term" value="P:endocytic recycling"/>
    <property type="evidence" value="ECO:0007669"/>
    <property type="project" value="TreeGrafter"/>
</dbReference>
<gene>
    <name evidence="9" type="ORF">BN980_GECA01s04157g</name>
</gene>
<dbReference type="Pfam" id="PF04129">
    <property type="entry name" value="Vps52_CC"/>
    <property type="match status" value="1"/>
</dbReference>
<dbReference type="GO" id="GO:0000938">
    <property type="term" value="C:GARP complex"/>
    <property type="evidence" value="ECO:0007669"/>
    <property type="project" value="TreeGrafter"/>
</dbReference>
<proteinExistence type="inferred from homology"/>
<dbReference type="EMBL" id="CCBN010000001">
    <property type="protein sequence ID" value="CDO51303.1"/>
    <property type="molecule type" value="Genomic_DNA"/>
</dbReference>
<dbReference type="Proteomes" id="UP000242525">
    <property type="component" value="Unassembled WGS sequence"/>
</dbReference>
<feature type="domain" description="Vps52 coiled-coil" evidence="7">
    <location>
        <begin position="149"/>
        <end position="316"/>
    </location>
</feature>
<dbReference type="GO" id="GO:0015031">
    <property type="term" value="P:protein transport"/>
    <property type="evidence" value="ECO:0007669"/>
    <property type="project" value="UniProtKB-KW"/>
</dbReference>
<evidence type="ECO:0000256" key="6">
    <source>
        <dbReference type="SAM" id="MobiDB-lite"/>
    </source>
</evidence>
<keyword evidence="3" id="KW-0813">Transport</keyword>
<evidence type="ECO:0000256" key="2">
    <source>
        <dbReference type="ARBA" id="ARBA00008180"/>
    </source>
</evidence>
<sequence>MNFLSNSLRNQPGSNNNSTSAFKSFINGGVSRSSLTSSSSASLATFTSAKNDSNSALSSKADGSGMRLSRKSISRHPPAGTAEAAVDVIDVLRGIIGELPVTDEKPPKREDGLDLLSKSLDIIAKTKESRPEKSDTDDSDLANYDEKMKEFENLHKVIEVSDVKLKEIQEFLSNRQGDLDMLSKDMESLEVRSRQISAKLKAKQTVENKLAPIVEALIIPPMIVRQIADGEISLQWKSALKYIVQRQNELIALKNRGGEVKAIKGAEGQLKLVVDKAIERIRDFIVTRIKSLRVAGINAQAIQKDLLNYRELYSFLAKANPSLAKDLLQAYINTMIWYYNGFFLRYFKSLEKLNLHKVDKTVLLGSDDSSRRGLLFYSRSGPTMKAADTLTLGNRANIISSDDPSVMLAQIAETNTMRHWMEVGFRSFNLALIDNITVEYQILTEFFKLKNGDEVTRVFNNIFEKTFQVGQEFTKFLLEDSYDAFGILICIRLVRKLEFELQHRRIPVGENYLNLQLINLWPRFQIVMDGHCDSLRRATSRASIHNHGDGSGSALVPHHITQTFSSFISGILTLCEGEDNSSEPVSNSIQRLRNEFELLLTKISADFPKNKREVFLYNNYFLVCTILSDVTGQLAEKEKEHFKLLTDAYEENATRK</sequence>
<keyword evidence="5" id="KW-0333">Golgi apparatus</keyword>
<feature type="region of interest" description="Disordered" evidence="6">
    <location>
        <begin position="46"/>
        <end position="80"/>
    </location>
</feature>
<dbReference type="AlphaFoldDB" id="A0A0J9X3K9"/>
<keyword evidence="4" id="KW-0653">Protein transport</keyword>
<evidence type="ECO:0000256" key="3">
    <source>
        <dbReference type="ARBA" id="ARBA00022448"/>
    </source>
</evidence>
<comment type="caution">
    <text evidence="9">The sequence shown here is derived from an EMBL/GenBank/DDBJ whole genome shotgun (WGS) entry which is preliminary data.</text>
</comment>
<evidence type="ECO:0000313" key="10">
    <source>
        <dbReference type="Proteomes" id="UP000242525"/>
    </source>
</evidence>
<dbReference type="Pfam" id="PF20655">
    <property type="entry name" value="Vps52_C"/>
    <property type="match status" value="1"/>
</dbReference>
<evidence type="ECO:0000256" key="5">
    <source>
        <dbReference type="ARBA" id="ARBA00023034"/>
    </source>
</evidence>
<dbReference type="InterPro" id="IPR048319">
    <property type="entry name" value="Vps52_CC"/>
</dbReference>
<organism evidence="9 10">
    <name type="scientific">Geotrichum candidum</name>
    <name type="common">Oospora lactis</name>
    <name type="synonym">Dipodascus geotrichum</name>
    <dbReference type="NCBI Taxonomy" id="1173061"/>
    <lineage>
        <taxon>Eukaryota</taxon>
        <taxon>Fungi</taxon>
        <taxon>Dikarya</taxon>
        <taxon>Ascomycota</taxon>
        <taxon>Saccharomycotina</taxon>
        <taxon>Dipodascomycetes</taxon>
        <taxon>Dipodascales</taxon>
        <taxon>Dipodascaceae</taxon>
        <taxon>Geotrichum</taxon>
    </lineage>
</organism>
<comment type="similarity">
    <text evidence="2">Belongs to the VPS52 family.</text>
</comment>
<dbReference type="PANTHER" id="PTHR14190">
    <property type="entry name" value="SUPPRESSOR OF ACTIN MUTATIONS 2/VACUOLAR PROTEIN SORTING 52"/>
    <property type="match status" value="1"/>
</dbReference>
<evidence type="ECO:0000313" key="9">
    <source>
        <dbReference type="EMBL" id="CDO51303.1"/>
    </source>
</evidence>
<dbReference type="InterPro" id="IPR048361">
    <property type="entry name" value="Vps52_C"/>
</dbReference>
<evidence type="ECO:0000256" key="1">
    <source>
        <dbReference type="ARBA" id="ARBA00004601"/>
    </source>
</evidence>
<feature type="domain" description="Vps52 C-terminal" evidence="8">
    <location>
        <begin position="333"/>
        <end position="649"/>
    </location>
</feature>
<dbReference type="GO" id="GO:0019905">
    <property type="term" value="F:syntaxin binding"/>
    <property type="evidence" value="ECO:0007669"/>
    <property type="project" value="TreeGrafter"/>
</dbReference>
<evidence type="ECO:0000259" key="8">
    <source>
        <dbReference type="Pfam" id="PF20655"/>
    </source>
</evidence>
<dbReference type="OrthoDB" id="19482at2759"/>